<evidence type="ECO:0000256" key="16">
    <source>
        <dbReference type="ARBA" id="ARBA00023136"/>
    </source>
</evidence>
<dbReference type="Proteomes" id="UP000621210">
    <property type="component" value="Unassembled WGS sequence"/>
</dbReference>
<evidence type="ECO:0000256" key="4">
    <source>
        <dbReference type="ARBA" id="ARBA00022553"/>
    </source>
</evidence>
<dbReference type="Pfam" id="PF01590">
    <property type="entry name" value="GAF"/>
    <property type="match status" value="1"/>
</dbReference>
<dbReference type="GO" id="GO:0000160">
    <property type="term" value="P:phosphorelay signal transduction system"/>
    <property type="evidence" value="ECO:0007669"/>
    <property type="project" value="UniProtKB-KW"/>
</dbReference>
<comment type="function">
    <text evidence="19">Primarily acts as an independent SigF regulator that is sensitive to the osmosensory signal, mediating the cross talk of PknD with the SigF regulon. Possesses both phosphatase and kinase activities. The kinase domain functions as a classic anti-sigma factor-like kinase to phosphorylate the anti-anti-sigma factor domain at the canonical regulatory site, and the phosphatase domain antagonizes this activity.</text>
</comment>
<dbReference type="InterPro" id="IPR036890">
    <property type="entry name" value="HATPase_C_sf"/>
</dbReference>
<evidence type="ECO:0000256" key="21">
    <source>
        <dbReference type="ARBA" id="ARBA00081350"/>
    </source>
</evidence>
<dbReference type="FunFam" id="3.60.40.10:FF:000005">
    <property type="entry name" value="Serine/threonine protein phosphatase"/>
    <property type="match status" value="1"/>
</dbReference>
<feature type="domain" description="PAS" evidence="25">
    <location>
        <begin position="252"/>
        <end position="317"/>
    </location>
</feature>
<reference evidence="27" key="2">
    <citation type="submission" date="2020-09" db="EMBL/GenBank/DDBJ databases">
        <authorList>
            <person name="Luo X."/>
        </authorList>
    </citation>
    <scope>NUCLEOTIDE SEQUENCE</scope>
    <source>
        <strain evidence="27">TRM S81-3</strain>
    </source>
</reference>
<evidence type="ECO:0000256" key="11">
    <source>
        <dbReference type="ARBA" id="ARBA00022840"/>
    </source>
</evidence>
<keyword evidence="12" id="KW-0460">Magnesium</keyword>
<keyword evidence="28" id="KW-1185">Reference proteome</keyword>
<evidence type="ECO:0000256" key="2">
    <source>
        <dbReference type="ARBA" id="ARBA00013081"/>
    </source>
</evidence>
<dbReference type="PANTHER" id="PTHR43156">
    <property type="entry name" value="STAGE II SPORULATION PROTEIN E-RELATED"/>
    <property type="match status" value="1"/>
</dbReference>
<evidence type="ECO:0000256" key="19">
    <source>
        <dbReference type="ARBA" id="ARBA00056274"/>
    </source>
</evidence>
<dbReference type="InterPro" id="IPR001932">
    <property type="entry name" value="PPM-type_phosphatase-like_dom"/>
</dbReference>
<dbReference type="GO" id="GO:0005886">
    <property type="term" value="C:plasma membrane"/>
    <property type="evidence" value="ECO:0007669"/>
    <property type="project" value="UniProtKB-SubCell"/>
</dbReference>
<comment type="catalytic activity">
    <reaction evidence="18">
        <text>O-phospho-L-seryl-[protein] + H2O = L-seryl-[protein] + phosphate</text>
        <dbReference type="Rhea" id="RHEA:20629"/>
        <dbReference type="Rhea" id="RHEA-COMP:9863"/>
        <dbReference type="Rhea" id="RHEA-COMP:11604"/>
        <dbReference type="ChEBI" id="CHEBI:15377"/>
        <dbReference type="ChEBI" id="CHEBI:29999"/>
        <dbReference type="ChEBI" id="CHEBI:43474"/>
        <dbReference type="ChEBI" id="CHEBI:83421"/>
        <dbReference type="EC" id="3.1.3.16"/>
    </reaction>
</comment>
<dbReference type="FunFam" id="3.30.565.10:FF:000028">
    <property type="entry name" value="PAS sensor protein"/>
    <property type="match status" value="1"/>
</dbReference>
<evidence type="ECO:0000313" key="28">
    <source>
        <dbReference type="Proteomes" id="UP000621210"/>
    </source>
</evidence>
<evidence type="ECO:0000256" key="7">
    <source>
        <dbReference type="ARBA" id="ARBA00022723"/>
    </source>
</evidence>
<comment type="subcellular location">
    <subcellularLocation>
        <location evidence="1">Cell membrane</location>
        <topology evidence="1">Multi-pass membrane protein</topology>
    </subcellularLocation>
</comment>
<dbReference type="InterPro" id="IPR029151">
    <property type="entry name" value="Sensor-like_sf"/>
</dbReference>
<dbReference type="SUPFAM" id="SSF55874">
    <property type="entry name" value="ATPase domain of HSP90 chaperone/DNA topoisomerase II/histidine kinase"/>
    <property type="match status" value="1"/>
</dbReference>
<dbReference type="InterPro" id="IPR052016">
    <property type="entry name" value="Bact_Sigma-Reg"/>
</dbReference>
<accession>A0A926QS86</accession>
<protein>
    <recommendedName>
        <fullName evidence="2">protein-serine/threonine phosphatase</fullName>
        <ecNumber evidence="2">3.1.3.16</ecNumber>
    </recommendedName>
    <alternativeName>
        <fullName evidence="21">Protein-serine/threonine phosphatase</fullName>
    </alternativeName>
    <alternativeName>
        <fullName evidence="20">Serine/threonine-protein kinase</fullName>
    </alternativeName>
</protein>
<dbReference type="SMART" id="SM00065">
    <property type="entry name" value="GAF"/>
    <property type="match status" value="1"/>
</dbReference>
<feature type="transmembrane region" description="Helical" evidence="23">
    <location>
        <begin position="51"/>
        <end position="76"/>
    </location>
</feature>
<keyword evidence="11" id="KW-0067">ATP-binding</keyword>
<dbReference type="PANTHER" id="PTHR43156:SF2">
    <property type="entry name" value="STAGE II SPORULATION PROTEIN E"/>
    <property type="match status" value="1"/>
</dbReference>
<feature type="transmembrane region" description="Helical" evidence="23">
    <location>
        <begin position="210"/>
        <end position="231"/>
    </location>
</feature>
<dbReference type="Gene3D" id="3.30.450.20">
    <property type="entry name" value="PAS domain"/>
    <property type="match status" value="2"/>
</dbReference>
<dbReference type="EMBL" id="JACVQF010000200">
    <property type="protein sequence ID" value="MBD0421736.1"/>
    <property type="molecule type" value="Genomic_DNA"/>
</dbReference>
<evidence type="ECO:0000256" key="17">
    <source>
        <dbReference type="ARBA" id="ARBA00023211"/>
    </source>
</evidence>
<keyword evidence="7" id="KW-0479">Metal-binding</keyword>
<dbReference type="SUPFAM" id="SSF81606">
    <property type="entry name" value="PP2C-like"/>
    <property type="match status" value="1"/>
</dbReference>
<evidence type="ECO:0000259" key="26">
    <source>
        <dbReference type="SMART" id="SM00331"/>
    </source>
</evidence>
<evidence type="ECO:0000256" key="18">
    <source>
        <dbReference type="ARBA" id="ARBA00047761"/>
    </source>
</evidence>
<dbReference type="GO" id="GO:0016301">
    <property type="term" value="F:kinase activity"/>
    <property type="evidence" value="ECO:0007669"/>
    <property type="project" value="UniProtKB-KW"/>
</dbReference>
<dbReference type="InterPro" id="IPR033463">
    <property type="entry name" value="sCache_3"/>
</dbReference>
<dbReference type="Gene3D" id="3.30.565.10">
    <property type="entry name" value="Histidine kinase-like ATPase, C-terminal domain"/>
    <property type="match status" value="1"/>
</dbReference>
<dbReference type="EC" id="3.1.3.16" evidence="2"/>
<evidence type="ECO:0000259" key="25">
    <source>
        <dbReference type="SMART" id="SM00091"/>
    </source>
</evidence>
<dbReference type="InterPro" id="IPR036457">
    <property type="entry name" value="PPM-type-like_dom_sf"/>
</dbReference>
<dbReference type="InterPro" id="IPR035965">
    <property type="entry name" value="PAS-like_dom_sf"/>
</dbReference>
<dbReference type="AlphaFoldDB" id="A0A926QS86"/>
<proteinExistence type="predicted"/>
<dbReference type="SUPFAM" id="SSF55785">
    <property type="entry name" value="PYP-like sensor domain (PAS domain)"/>
    <property type="match status" value="1"/>
</dbReference>
<dbReference type="SUPFAM" id="SSF55781">
    <property type="entry name" value="GAF domain-like"/>
    <property type="match status" value="1"/>
</dbReference>
<dbReference type="Pfam" id="PF13581">
    <property type="entry name" value="HATPase_c_2"/>
    <property type="match status" value="1"/>
</dbReference>
<evidence type="ECO:0000256" key="23">
    <source>
        <dbReference type="SAM" id="Phobius"/>
    </source>
</evidence>
<keyword evidence="13" id="KW-0904">Protein phosphatase</keyword>
<organism evidence="27 28">
    <name type="scientific">Streptomyces griseicoloratus</name>
    <dbReference type="NCBI Taxonomy" id="2752516"/>
    <lineage>
        <taxon>Bacteria</taxon>
        <taxon>Bacillati</taxon>
        <taxon>Actinomycetota</taxon>
        <taxon>Actinomycetes</taxon>
        <taxon>Kitasatosporales</taxon>
        <taxon>Streptomycetaceae</taxon>
        <taxon>Streptomyces</taxon>
    </lineage>
</organism>
<evidence type="ECO:0000256" key="10">
    <source>
        <dbReference type="ARBA" id="ARBA00022801"/>
    </source>
</evidence>
<feature type="domain" description="GAF" evidence="24">
    <location>
        <begin position="402"/>
        <end position="554"/>
    </location>
</feature>
<dbReference type="GO" id="GO:0005524">
    <property type="term" value="F:ATP binding"/>
    <property type="evidence" value="ECO:0007669"/>
    <property type="project" value="UniProtKB-KW"/>
</dbReference>
<dbReference type="GO" id="GO:0046872">
    <property type="term" value="F:metal ion binding"/>
    <property type="evidence" value="ECO:0007669"/>
    <property type="project" value="UniProtKB-KW"/>
</dbReference>
<dbReference type="SMART" id="SM00331">
    <property type="entry name" value="PP2C_SIG"/>
    <property type="match status" value="1"/>
</dbReference>
<evidence type="ECO:0000256" key="5">
    <source>
        <dbReference type="ARBA" id="ARBA00022679"/>
    </source>
</evidence>
<feature type="domain" description="PPM-type phosphatase" evidence="26">
    <location>
        <begin position="572"/>
        <end position="794"/>
    </location>
</feature>
<dbReference type="GO" id="GO:0004722">
    <property type="term" value="F:protein serine/threonine phosphatase activity"/>
    <property type="evidence" value="ECO:0007669"/>
    <property type="project" value="UniProtKB-EC"/>
</dbReference>
<gene>
    <name evidence="27" type="ORF">H0H10_21705</name>
</gene>
<dbReference type="InterPro" id="IPR000014">
    <property type="entry name" value="PAS"/>
</dbReference>
<dbReference type="FunFam" id="3.30.450.40:FF:000035">
    <property type="entry name" value="PAS sensor protein"/>
    <property type="match status" value="1"/>
</dbReference>
<name>A0A926QS86_9ACTN</name>
<sequence length="943" mass="101734">MLRAVTGRRPGSRDGRRYAGRRHHRRDKDEDDSPPASSPARLRSMLTVGSVAGQVFVLQLTVVVLLVAAAVVALVLQARRDSTGEASRRSLAVAEAFAHAPGTAAAMSSRDPTAVLQPRTEEIRKAADVDAVVVFNREGIRYTHPDPGLIGKPVLGKVRPDERYTETFDTARGRSVISTVPVFGTDGRAIGQVGVAITVEQVNAMVNRQLPIVLASAAVVLALSAGSSALISRRLRRQTHGLGPVEMTRMYDHHDAVLHAVREGVLITAGEGRLLLANDEARRLLDLPAEAEGRDIAELGLDPDIAGLLASGRVVTDEVHRAGDRLLAVSIRSTDSGGGPPGSVATLRDTTELRALAGRAEVARERLQLLYDAGMRIGTTLDVTRTAEELAEVAVPRLADFATVDLLERVLQGEEPDVTPPGAMLVFRRTAQRSVLPGCPEAVMPIGRTHSYRADSPTDQALATGRASRHPVDAAVLRWWSAGAPERADSIRAHGIHSIMVVPLRARGVNLGLVVFFRHRTADTFGEEDQLLAEELAARAAVCIDNARRYTREHTMAVTLQRHLLPRGLPEQIALEVAYRYLPAQAGVGGDWFDVLPLPGARVALVVGDVVGHGLHAAATMGRLRTAVHNFSALDLPPDELLAHLDELVTRIDQDEDTEEERAGSEITGATCLYAIYDPVLGRCTVARAGHVGPALVHPDGAVLFPEVPLSPPLGLGGSLPFETAELQLAEGSELVLFTDGLIEDGDVDARLNLLHDVLAGAVGREPEEICQAVVDAMVPARPRDDVALIVARTRLLDPTQVAEWEVPSDPAAVARVRGECAERLEAWGLEGVQFSTELILSELITNAIRYGTQPIRVRLLRNQTLICEVFDGSSTSPHLRRANTTDEGGRGLFLVAQFAQRWGTRYTPRGKIIWAEQLLHDAATEPSGRPEDILEQWSDEAL</sequence>
<evidence type="ECO:0000256" key="14">
    <source>
        <dbReference type="ARBA" id="ARBA00022989"/>
    </source>
</evidence>
<dbReference type="CDD" id="cd16936">
    <property type="entry name" value="HATPase_RsbW-like"/>
    <property type="match status" value="1"/>
</dbReference>
<keyword evidence="15" id="KW-0902">Two-component regulatory system</keyword>
<evidence type="ECO:0000256" key="12">
    <source>
        <dbReference type="ARBA" id="ARBA00022842"/>
    </source>
</evidence>
<dbReference type="Gene3D" id="3.30.450.40">
    <property type="match status" value="1"/>
</dbReference>
<evidence type="ECO:0000256" key="20">
    <source>
        <dbReference type="ARBA" id="ARBA00075117"/>
    </source>
</evidence>
<evidence type="ECO:0000256" key="1">
    <source>
        <dbReference type="ARBA" id="ARBA00004651"/>
    </source>
</evidence>
<keyword evidence="3" id="KW-1003">Cell membrane</keyword>
<keyword evidence="5" id="KW-0808">Transferase</keyword>
<dbReference type="InterPro" id="IPR003594">
    <property type="entry name" value="HATPase_dom"/>
</dbReference>
<evidence type="ECO:0000256" key="9">
    <source>
        <dbReference type="ARBA" id="ARBA00022777"/>
    </source>
</evidence>
<feature type="region of interest" description="Disordered" evidence="22">
    <location>
        <begin position="1"/>
        <end position="40"/>
    </location>
</feature>
<dbReference type="Pfam" id="PF07228">
    <property type="entry name" value="SpoIIE"/>
    <property type="match status" value="1"/>
</dbReference>
<dbReference type="Gene3D" id="3.60.40.10">
    <property type="entry name" value="PPM-type phosphatase domain"/>
    <property type="match status" value="1"/>
</dbReference>
<evidence type="ECO:0000259" key="24">
    <source>
        <dbReference type="SMART" id="SM00065"/>
    </source>
</evidence>
<dbReference type="Pfam" id="PF17203">
    <property type="entry name" value="sCache_3_2"/>
    <property type="match status" value="1"/>
</dbReference>
<keyword evidence="17" id="KW-0464">Manganese</keyword>
<keyword evidence="4" id="KW-0597">Phosphoprotein</keyword>
<keyword evidence="9" id="KW-0418">Kinase</keyword>
<reference evidence="27" key="1">
    <citation type="submission" date="2020-09" db="EMBL/GenBank/DDBJ databases">
        <title>Streptomyces grisecoloratus sp. nov., isolated from cotton soil.</title>
        <authorList>
            <person name="Xing L."/>
        </authorList>
    </citation>
    <scope>NUCLEOTIDE SEQUENCE</scope>
    <source>
        <strain evidence="27">TRM S81-3</strain>
    </source>
</reference>
<evidence type="ECO:0000256" key="22">
    <source>
        <dbReference type="SAM" id="MobiDB-lite"/>
    </source>
</evidence>
<dbReference type="InterPro" id="IPR029016">
    <property type="entry name" value="GAF-like_dom_sf"/>
</dbReference>
<evidence type="ECO:0000256" key="3">
    <source>
        <dbReference type="ARBA" id="ARBA00022475"/>
    </source>
</evidence>
<evidence type="ECO:0000256" key="13">
    <source>
        <dbReference type="ARBA" id="ARBA00022912"/>
    </source>
</evidence>
<keyword evidence="14 23" id="KW-1133">Transmembrane helix</keyword>
<comment type="caution">
    <text evidence="27">The sequence shown here is derived from an EMBL/GenBank/DDBJ whole genome shotgun (WGS) entry which is preliminary data.</text>
</comment>
<evidence type="ECO:0000256" key="6">
    <source>
        <dbReference type="ARBA" id="ARBA00022692"/>
    </source>
</evidence>
<evidence type="ECO:0000256" key="8">
    <source>
        <dbReference type="ARBA" id="ARBA00022741"/>
    </source>
</evidence>
<evidence type="ECO:0000256" key="15">
    <source>
        <dbReference type="ARBA" id="ARBA00023012"/>
    </source>
</evidence>
<dbReference type="CDD" id="cd00130">
    <property type="entry name" value="PAS"/>
    <property type="match status" value="1"/>
</dbReference>
<dbReference type="InterPro" id="IPR003018">
    <property type="entry name" value="GAF"/>
</dbReference>
<keyword evidence="10" id="KW-0378">Hydrolase</keyword>
<keyword evidence="16 23" id="KW-0472">Membrane</keyword>
<dbReference type="SMART" id="SM00091">
    <property type="entry name" value="PAS"/>
    <property type="match status" value="1"/>
</dbReference>
<keyword evidence="6 23" id="KW-0812">Transmembrane</keyword>
<dbReference type="SUPFAM" id="SSF103190">
    <property type="entry name" value="Sensory domain-like"/>
    <property type="match status" value="1"/>
</dbReference>
<evidence type="ECO:0000313" key="27">
    <source>
        <dbReference type="EMBL" id="MBD0421736.1"/>
    </source>
</evidence>
<keyword evidence="8" id="KW-0547">Nucleotide-binding</keyword>